<dbReference type="InterPro" id="IPR026092">
    <property type="entry name" value="RAI2/SOBP"/>
</dbReference>
<organism evidence="2 3">
    <name type="scientific">Trichonephila clavata</name>
    <name type="common">Joro spider</name>
    <name type="synonym">Nephila clavata</name>
    <dbReference type="NCBI Taxonomy" id="2740835"/>
    <lineage>
        <taxon>Eukaryota</taxon>
        <taxon>Metazoa</taxon>
        <taxon>Ecdysozoa</taxon>
        <taxon>Arthropoda</taxon>
        <taxon>Chelicerata</taxon>
        <taxon>Arachnida</taxon>
        <taxon>Araneae</taxon>
        <taxon>Araneomorphae</taxon>
        <taxon>Entelegynae</taxon>
        <taxon>Araneoidea</taxon>
        <taxon>Nephilidae</taxon>
        <taxon>Trichonephila</taxon>
    </lineage>
</organism>
<comment type="caution">
    <text evidence="2">The sequence shown here is derived from an EMBL/GenBank/DDBJ whole genome shotgun (WGS) entry which is preliminary data.</text>
</comment>
<gene>
    <name evidence="2" type="ORF">TNCT_377851</name>
</gene>
<dbReference type="OrthoDB" id="6436333at2759"/>
<sequence length="171" mass="19214">MNAAELSPRRRRRRFLVGFEEGDLPVKREPDEDIKDYAETTMNELLGWYGYEKVDSRDTQGLNLTHFASNNSSATGNTNNPSSNGVSPPSSAIEGAMVRKMLPPTMRDWMIPPGYDLTALVLGKMFALFVLHHGIVKPIQLLLQRNHGNTAIQSKSVHSIEIMETSFLINW</sequence>
<reference evidence="2" key="1">
    <citation type="submission" date="2020-07" db="EMBL/GenBank/DDBJ databases">
        <title>Multicomponent nature underlies the extraordinary mechanical properties of spider dragline silk.</title>
        <authorList>
            <person name="Kono N."/>
            <person name="Nakamura H."/>
            <person name="Mori M."/>
            <person name="Yoshida Y."/>
            <person name="Ohtoshi R."/>
            <person name="Malay A.D."/>
            <person name="Moran D.A.P."/>
            <person name="Tomita M."/>
            <person name="Numata K."/>
            <person name="Arakawa K."/>
        </authorList>
    </citation>
    <scope>NUCLEOTIDE SEQUENCE</scope>
</reference>
<feature type="region of interest" description="Disordered" evidence="1">
    <location>
        <begin position="64"/>
        <end position="91"/>
    </location>
</feature>
<proteinExistence type="predicted"/>
<protein>
    <submittedName>
        <fullName evidence="2">Uncharacterized protein</fullName>
    </submittedName>
</protein>
<evidence type="ECO:0000313" key="2">
    <source>
        <dbReference type="EMBL" id="GFQ91123.1"/>
    </source>
</evidence>
<name>A0A8X6GWC6_TRICU</name>
<evidence type="ECO:0000313" key="3">
    <source>
        <dbReference type="Proteomes" id="UP000887116"/>
    </source>
</evidence>
<dbReference type="PANTHER" id="PTHR23186:SF4">
    <property type="entry name" value="GH22790P"/>
    <property type="match status" value="1"/>
</dbReference>
<accession>A0A8X6GWC6</accession>
<dbReference type="Proteomes" id="UP000887116">
    <property type="component" value="Unassembled WGS sequence"/>
</dbReference>
<evidence type="ECO:0000256" key="1">
    <source>
        <dbReference type="SAM" id="MobiDB-lite"/>
    </source>
</evidence>
<dbReference type="AlphaFoldDB" id="A0A8X6GWC6"/>
<keyword evidence="3" id="KW-1185">Reference proteome</keyword>
<dbReference type="GO" id="GO:0048513">
    <property type="term" value="P:animal organ development"/>
    <property type="evidence" value="ECO:0007669"/>
    <property type="project" value="TreeGrafter"/>
</dbReference>
<dbReference type="EMBL" id="BMAO01013818">
    <property type="protein sequence ID" value="GFQ91123.1"/>
    <property type="molecule type" value="Genomic_DNA"/>
</dbReference>
<dbReference type="PANTHER" id="PTHR23186">
    <property type="entry name" value="RETINOIC ACID-INDUCED PROTEIN 2"/>
    <property type="match status" value="1"/>
</dbReference>
<feature type="compositionally biased region" description="Low complexity" evidence="1">
    <location>
        <begin position="68"/>
        <end position="91"/>
    </location>
</feature>
<dbReference type="GO" id="GO:0005634">
    <property type="term" value="C:nucleus"/>
    <property type="evidence" value="ECO:0007669"/>
    <property type="project" value="TreeGrafter"/>
</dbReference>